<dbReference type="EMBL" id="DVGK01000043">
    <property type="protein sequence ID" value="HIR13010.1"/>
    <property type="molecule type" value="Genomic_DNA"/>
</dbReference>
<sequence length="185" mass="20463">MGLRARADQELEELKNVFEKMNDADIMPLMDAVLSAKKIVCYGAGREGLGLKFFVMRLMHLGLDAHWAMEDTAPGIGPGDVFFVSCGPGFYSHVVYLAEKAKEAGATVVTVTADPHSDIGKISDVICRLPAMAWRAKGDLVQSGQIMGNLYEQAAVLLFDIISQELKERLKLSDAEMEKRHRNYE</sequence>
<evidence type="ECO:0000313" key="3">
    <source>
        <dbReference type="EMBL" id="HIR13010.1"/>
    </source>
</evidence>
<evidence type="ECO:0000313" key="4">
    <source>
        <dbReference type="Proteomes" id="UP000886757"/>
    </source>
</evidence>
<accession>A0A9D1AAD2</accession>
<gene>
    <name evidence="3" type="ORF">IAB31_03690</name>
</gene>
<feature type="domain" description="SIS" evidence="2">
    <location>
        <begin position="29"/>
        <end position="172"/>
    </location>
</feature>
<comment type="caution">
    <text evidence="3">The sequence shown here is derived from an EMBL/GenBank/DDBJ whole genome shotgun (WGS) entry which is preliminary data.</text>
</comment>
<dbReference type="InterPro" id="IPR001347">
    <property type="entry name" value="SIS_dom"/>
</dbReference>
<protein>
    <submittedName>
        <fullName evidence="3">SIS domain-containing protein</fullName>
    </submittedName>
</protein>
<evidence type="ECO:0000256" key="1">
    <source>
        <dbReference type="ARBA" id="ARBA00009235"/>
    </source>
</evidence>
<dbReference type="PROSITE" id="PS51464">
    <property type="entry name" value="SIS"/>
    <property type="match status" value="1"/>
</dbReference>
<dbReference type="GO" id="GO:1901135">
    <property type="term" value="P:carbohydrate derivative metabolic process"/>
    <property type="evidence" value="ECO:0007669"/>
    <property type="project" value="InterPro"/>
</dbReference>
<dbReference type="GO" id="GO:0097367">
    <property type="term" value="F:carbohydrate derivative binding"/>
    <property type="evidence" value="ECO:0007669"/>
    <property type="project" value="InterPro"/>
</dbReference>
<name>A0A9D1AAD2_9FIRM</name>
<proteinExistence type="inferred from homology"/>
<reference evidence="3" key="1">
    <citation type="submission" date="2020-10" db="EMBL/GenBank/DDBJ databases">
        <authorList>
            <person name="Gilroy R."/>
        </authorList>
    </citation>
    <scope>NUCLEOTIDE SEQUENCE</scope>
    <source>
        <strain evidence="3">ChiSjej4B22-8148</strain>
    </source>
</reference>
<dbReference type="PANTHER" id="PTHR43443">
    <property type="entry name" value="3-HEXULOSE-6-PHOSPHATE ISOMERASE"/>
    <property type="match status" value="1"/>
</dbReference>
<dbReference type="Proteomes" id="UP000886757">
    <property type="component" value="Unassembled WGS sequence"/>
</dbReference>
<dbReference type="AlphaFoldDB" id="A0A9D1AAD2"/>
<organism evidence="3 4">
    <name type="scientific">Candidatus Choladousia intestinavium</name>
    <dbReference type="NCBI Taxonomy" id="2840727"/>
    <lineage>
        <taxon>Bacteria</taxon>
        <taxon>Bacillati</taxon>
        <taxon>Bacillota</taxon>
        <taxon>Clostridia</taxon>
        <taxon>Lachnospirales</taxon>
        <taxon>Lachnospiraceae</taxon>
        <taxon>Lachnospiraceae incertae sedis</taxon>
        <taxon>Candidatus Choladousia</taxon>
    </lineage>
</organism>
<dbReference type="PANTHER" id="PTHR43443:SF1">
    <property type="entry name" value="3-HEXULOSE-6-PHOSPHATE ISOMERASE"/>
    <property type="match status" value="1"/>
</dbReference>
<evidence type="ECO:0000259" key="2">
    <source>
        <dbReference type="PROSITE" id="PS51464"/>
    </source>
</evidence>
<dbReference type="GO" id="GO:0016853">
    <property type="term" value="F:isomerase activity"/>
    <property type="evidence" value="ECO:0007669"/>
    <property type="project" value="InterPro"/>
</dbReference>
<dbReference type="InterPro" id="IPR017552">
    <property type="entry name" value="PHI/rmpB"/>
</dbReference>
<dbReference type="Gene3D" id="3.40.50.10490">
    <property type="entry name" value="Glucose-6-phosphate isomerase like protein, domain 1"/>
    <property type="match status" value="1"/>
</dbReference>
<dbReference type="SUPFAM" id="SSF53697">
    <property type="entry name" value="SIS domain"/>
    <property type="match status" value="1"/>
</dbReference>
<dbReference type="CDD" id="cd05005">
    <property type="entry name" value="SIS_PHI"/>
    <property type="match status" value="1"/>
</dbReference>
<comment type="similarity">
    <text evidence="1">Belongs to the SIS family. PHI subfamily.</text>
</comment>
<dbReference type="InterPro" id="IPR046348">
    <property type="entry name" value="SIS_dom_sf"/>
</dbReference>
<reference evidence="3" key="2">
    <citation type="journal article" date="2021" name="PeerJ">
        <title>Extensive microbial diversity within the chicken gut microbiome revealed by metagenomics and culture.</title>
        <authorList>
            <person name="Gilroy R."/>
            <person name="Ravi A."/>
            <person name="Getino M."/>
            <person name="Pursley I."/>
            <person name="Horton D.L."/>
            <person name="Alikhan N.F."/>
            <person name="Baker D."/>
            <person name="Gharbi K."/>
            <person name="Hall N."/>
            <person name="Watson M."/>
            <person name="Adriaenssens E.M."/>
            <person name="Foster-Nyarko E."/>
            <person name="Jarju S."/>
            <person name="Secka A."/>
            <person name="Antonio M."/>
            <person name="Oren A."/>
            <person name="Chaudhuri R.R."/>
            <person name="La Ragione R."/>
            <person name="Hildebrand F."/>
            <person name="Pallen M.J."/>
        </authorList>
    </citation>
    <scope>NUCLEOTIDE SEQUENCE</scope>
    <source>
        <strain evidence="3">ChiSjej4B22-8148</strain>
    </source>
</reference>